<feature type="transmembrane region" description="Helical" evidence="1">
    <location>
        <begin position="192"/>
        <end position="211"/>
    </location>
</feature>
<dbReference type="Pfam" id="PF05940">
    <property type="entry name" value="NnrS"/>
    <property type="match status" value="1"/>
</dbReference>
<dbReference type="RefSeq" id="WP_011992770.1">
    <property type="nucleotide sequence ID" value="NC_009715.2"/>
</dbReference>
<dbReference type="STRING" id="360105.CCV52592_0640"/>
<dbReference type="EMBL" id="CP000767">
    <property type="protein sequence ID" value="EAU01432.1"/>
    <property type="molecule type" value="Genomic_DNA"/>
</dbReference>
<feature type="transmembrane region" description="Helical" evidence="1">
    <location>
        <begin position="136"/>
        <end position="153"/>
    </location>
</feature>
<feature type="transmembrane region" description="Helical" evidence="1">
    <location>
        <begin position="313"/>
        <end position="333"/>
    </location>
</feature>
<dbReference type="HOGENOM" id="CLU_041785_0_0_7"/>
<accession>A7H0P4</accession>
<feature type="transmembrane region" description="Helical" evidence="1">
    <location>
        <begin position="64"/>
        <end position="84"/>
    </location>
</feature>
<organism evidence="2 3">
    <name type="scientific">Campylobacter curvus (strain 525.92)</name>
    <dbReference type="NCBI Taxonomy" id="360105"/>
    <lineage>
        <taxon>Bacteria</taxon>
        <taxon>Pseudomonadati</taxon>
        <taxon>Campylobacterota</taxon>
        <taxon>Epsilonproteobacteria</taxon>
        <taxon>Campylobacterales</taxon>
        <taxon>Campylobacteraceae</taxon>
        <taxon>Campylobacter</taxon>
    </lineage>
</organism>
<sequence>MQFQNHLKPNDGANFGVFRPSVSKGAVKFSTFGASQSSEQMRTPEISAFARWYERFCVQPHQPFFANGSVQLIAFTGLMLLAFLTNGVIGADITLFHVYAFVFVIFIQFFLGFLFVVFPKFLVQASIAKSTYMRQFWAYFIVSWGFFASMFFVGKFYVLFMALDLALQTISFITLFKIHARSLVKDKYDTKWVLIAFAAGLVANFAFLLSQVDTKFSFLLRQIAIYAGFYLFLFALIFAIAQRMIPFFTSVKIAGYKINKSKFLMEKLFFLLALKVLFTGSSLEILPDVLLFIFFVYELFFKWKLPFFKAPAILWVLFLSLYWIPFGFFITAFNDLSDLFSWGAVFEKASLHAFALGYFMTILIGFGTRVVLGHSGQVPHAGKFAIFIFLLLQVVTCARIVAALGLNFSLDYAFWINLSAALLVAALGIWGVKYVTILLKGSTPH</sequence>
<keyword evidence="3" id="KW-1185">Reference proteome</keyword>
<evidence type="ECO:0000313" key="3">
    <source>
        <dbReference type="Proteomes" id="UP000006380"/>
    </source>
</evidence>
<evidence type="ECO:0000256" key="1">
    <source>
        <dbReference type="SAM" id="Phobius"/>
    </source>
</evidence>
<feature type="transmembrane region" description="Helical" evidence="1">
    <location>
        <begin position="285"/>
        <end position="301"/>
    </location>
</feature>
<dbReference type="InterPro" id="IPR010266">
    <property type="entry name" value="NnrS"/>
</dbReference>
<feature type="transmembrane region" description="Helical" evidence="1">
    <location>
        <begin position="223"/>
        <end position="242"/>
    </location>
</feature>
<keyword evidence="1" id="KW-0812">Transmembrane</keyword>
<protein>
    <submittedName>
        <fullName evidence="2">Heme-copper protein NnrS</fullName>
    </submittedName>
</protein>
<reference evidence="2" key="1">
    <citation type="submission" date="2016-07" db="EMBL/GenBank/DDBJ databases">
        <title>Comparative genomics of the Campylobacter concisus group.</title>
        <authorList>
            <person name="Miller W.G."/>
            <person name="Yee E."/>
            <person name="Chapman M.H."/>
            <person name="Huynh S."/>
            <person name="Bono J.L."/>
            <person name="On S.L.W."/>
            <person name="StLeger J."/>
            <person name="Foster G."/>
            <person name="Parker C.T."/>
        </authorList>
    </citation>
    <scope>NUCLEOTIDE SEQUENCE</scope>
    <source>
        <strain evidence="2">525.92</strain>
    </source>
</reference>
<keyword evidence="1" id="KW-1133">Transmembrane helix</keyword>
<dbReference type="OrthoDB" id="5487830at2"/>
<gene>
    <name evidence="2" type="ORF">CCV52592_0640</name>
</gene>
<keyword evidence="1" id="KW-0472">Membrane</keyword>
<proteinExistence type="predicted"/>
<dbReference type="Proteomes" id="UP000006380">
    <property type="component" value="Chromosome"/>
</dbReference>
<evidence type="ECO:0000313" key="2">
    <source>
        <dbReference type="EMBL" id="EAU01432.1"/>
    </source>
</evidence>
<feature type="transmembrane region" description="Helical" evidence="1">
    <location>
        <begin position="412"/>
        <end position="432"/>
    </location>
</feature>
<dbReference type="AlphaFoldDB" id="A7H0P4"/>
<feature type="transmembrane region" description="Helical" evidence="1">
    <location>
        <begin position="96"/>
        <end position="116"/>
    </location>
</feature>
<dbReference type="KEGG" id="ccv:CCV52592_0640"/>
<feature type="transmembrane region" description="Helical" evidence="1">
    <location>
        <begin position="353"/>
        <end position="372"/>
    </location>
</feature>
<feature type="transmembrane region" description="Helical" evidence="1">
    <location>
        <begin position="384"/>
        <end position="406"/>
    </location>
</feature>
<name>A7H0P4_CAMC5</name>